<dbReference type="Pfam" id="PF00076">
    <property type="entry name" value="RRM_1"/>
    <property type="match status" value="1"/>
</dbReference>
<dbReference type="SMART" id="SM00360">
    <property type="entry name" value="RRM"/>
    <property type="match status" value="1"/>
</dbReference>
<dbReference type="AlphaFoldDB" id="A0A0D0CG37"/>
<keyword evidence="1 2" id="KW-0694">RNA-binding</keyword>
<feature type="domain" description="RRM" evidence="5">
    <location>
        <begin position="57"/>
        <end position="130"/>
    </location>
</feature>
<feature type="compositionally biased region" description="Polar residues" evidence="3">
    <location>
        <begin position="172"/>
        <end position="181"/>
    </location>
</feature>
<evidence type="ECO:0000256" key="1">
    <source>
        <dbReference type="ARBA" id="ARBA00022884"/>
    </source>
</evidence>
<feature type="region of interest" description="Disordered" evidence="3">
    <location>
        <begin position="228"/>
        <end position="326"/>
    </location>
</feature>
<keyword evidence="7" id="KW-1185">Reference proteome</keyword>
<dbReference type="InterPro" id="IPR035979">
    <property type="entry name" value="RBD_domain_sf"/>
</dbReference>
<feature type="compositionally biased region" description="Polar residues" evidence="3">
    <location>
        <begin position="254"/>
        <end position="279"/>
    </location>
</feature>
<evidence type="ECO:0000313" key="7">
    <source>
        <dbReference type="Proteomes" id="UP000053593"/>
    </source>
</evidence>
<evidence type="ECO:0000259" key="5">
    <source>
        <dbReference type="PROSITE" id="PS50102"/>
    </source>
</evidence>
<dbReference type="EMBL" id="KN834793">
    <property type="protein sequence ID" value="KIK57092.1"/>
    <property type="molecule type" value="Genomic_DNA"/>
</dbReference>
<feature type="compositionally biased region" description="Basic and acidic residues" evidence="3">
    <location>
        <begin position="198"/>
        <end position="215"/>
    </location>
</feature>
<dbReference type="InterPro" id="IPR012677">
    <property type="entry name" value="Nucleotide-bd_a/b_plait_sf"/>
</dbReference>
<gene>
    <name evidence="6" type="ORF">GYMLUDRAFT_773346</name>
</gene>
<feature type="compositionally biased region" description="Pro residues" evidence="3">
    <location>
        <begin position="237"/>
        <end position="247"/>
    </location>
</feature>
<dbReference type="Proteomes" id="UP000053593">
    <property type="component" value="Unassembled WGS sequence"/>
</dbReference>
<dbReference type="SUPFAM" id="SSF54928">
    <property type="entry name" value="RNA-binding domain, RBD"/>
    <property type="match status" value="1"/>
</dbReference>
<evidence type="ECO:0000256" key="3">
    <source>
        <dbReference type="SAM" id="MobiDB-lite"/>
    </source>
</evidence>
<evidence type="ECO:0000256" key="4">
    <source>
        <dbReference type="SAM" id="SignalP"/>
    </source>
</evidence>
<feature type="region of interest" description="Disordered" evidence="3">
    <location>
        <begin position="127"/>
        <end position="215"/>
    </location>
</feature>
<feature type="compositionally biased region" description="Polar residues" evidence="3">
    <location>
        <begin position="130"/>
        <end position="159"/>
    </location>
</feature>
<sequence length="453" mass="49094">MKTMYHLILLQLMMISRSALPYFTPPSPGYKNFVHSCLQKCYNLSSVEAPQDSPPSETLIVRNLSREINPEVVKSYFEEHGSVKQFDELIGRRGMAFVTYNEISSAETAYRKLQGTVMNDSIISIEFEQTEPSNTKSRPTESNTNKNSPSETQITSGSLQEAKGDHPALDLSQAQPSTSKSADIPLVDSKLIQPESLPAEHEPKVEAKPIDGSDRLGEARKLQQMLSKIKDVNVPKTAPPSDPPASVPKPALSEQPTLRVESSWSSMDETVVGSQNSSDGDIDSPGLPSSADIASLMSWVQQQNASPQSQPAQTAPEPVPISWGSEKDNSIAMAHPSLDAPSANAVGQNMDVSMEGSFSTTPMPVPPVPVYPFVGYNSSMPWTNFTHSFGGGYGPMQLLPFSPSFLPLPLPPQPPIVPFTDQGTSSAVPTTAPVNLEAVEKLQKILSQILDHR</sequence>
<keyword evidence="4" id="KW-0732">Signal</keyword>
<evidence type="ECO:0000256" key="2">
    <source>
        <dbReference type="PROSITE-ProRule" id="PRU00176"/>
    </source>
</evidence>
<feature type="compositionally biased region" description="Low complexity" evidence="3">
    <location>
        <begin position="301"/>
        <end position="313"/>
    </location>
</feature>
<feature type="chain" id="PRO_5002208623" description="RRM domain-containing protein" evidence="4">
    <location>
        <begin position="22"/>
        <end position="453"/>
    </location>
</feature>
<organism evidence="6 7">
    <name type="scientific">Collybiopsis luxurians FD-317 M1</name>
    <dbReference type="NCBI Taxonomy" id="944289"/>
    <lineage>
        <taxon>Eukaryota</taxon>
        <taxon>Fungi</taxon>
        <taxon>Dikarya</taxon>
        <taxon>Basidiomycota</taxon>
        <taxon>Agaricomycotina</taxon>
        <taxon>Agaricomycetes</taxon>
        <taxon>Agaricomycetidae</taxon>
        <taxon>Agaricales</taxon>
        <taxon>Marasmiineae</taxon>
        <taxon>Omphalotaceae</taxon>
        <taxon>Collybiopsis</taxon>
        <taxon>Collybiopsis luxurians</taxon>
    </lineage>
</organism>
<proteinExistence type="predicted"/>
<dbReference type="HOGENOM" id="CLU_604191_0_0_1"/>
<dbReference type="Gene3D" id="3.30.70.330">
    <property type="match status" value="1"/>
</dbReference>
<dbReference type="InterPro" id="IPR000504">
    <property type="entry name" value="RRM_dom"/>
</dbReference>
<dbReference type="PANTHER" id="PTHR23189">
    <property type="entry name" value="RNA RECOGNITION MOTIF-CONTAINING"/>
    <property type="match status" value="1"/>
</dbReference>
<reference evidence="6 7" key="1">
    <citation type="submission" date="2014-04" db="EMBL/GenBank/DDBJ databases">
        <title>Evolutionary Origins and Diversification of the Mycorrhizal Mutualists.</title>
        <authorList>
            <consortium name="DOE Joint Genome Institute"/>
            <consortium name="Mycorrhizal Genomics Consortium"/>
            <person name="Kohler A."/>
            <person name="Kuo A."/>
            <person name="Nagy L.G."/>
            <person name="Floudas D."/>
            <person name="Copeland A."/>
            <person name="Barry K.W."/>
            <person name="Cichocki N."/>
            <person name="Veneault-Fourrey C."/>
            <person name="LaButti K."/>
            <person name="Lindquist E.A."/>
            <person name="Lipzen A."/>
            <person name="Lundell T."/>
            <person name="Morin E."/>
            <person name="Murat C."/>
            <person name="Riley R."/>
            <person name="Ohm R."/>
            <person name="Sun H."/>
            <person name="Tunlid A."/>
            <person name="Henrissat B."/>
            <person name="Grigoriev I.V."/>
            <person name="Hibbett D.S."/>
            <person name="Martin F."/>
        </authorList>
    </citation>
    <scope>NUCLEOTIDE SEQUENCE [LARGE SCALE GENOMIC DNA]</scope>
    <source>
        <strain evidence="6 7">FD-317 M1</strain>
    </source>
</reference>
<protein>
    <recommendedName>
        <fullName evidence="5">RRM domain-containing protein</fullName>
    </recommendedName>
</protein>
<evidence type="ECO:0000313" key="6">
    <source>
        <dbReference type="EMBL" id="KIK57092.1"/>
    </source>
</evidence>
<dbReference type="OrthoDB" id="3011017at2759"/>
<name>A0A0D0CG37_9AGAR</name>
<accession>A0A0D0CG37</accession>
<dbReference type="GO" id="GO:0003723">
    <property type="term" value="F:RNA binding"/>
    <property type="evidence" value="ECO:0007669"/>
    <property type="project" value="UniProtKB-UniRule"/>
</dbReference>
<feature type="signal peptide" evidence="4">
    <location>
        <begin position="1"/>
        <end position="21"/>
    </location>
</feature>
<dbReference type="PROSITE" id="PS50102">
    <property type="entry name" value="RRM"/>
    <property type="match status" value="1"/>
</dbReference>